<dbReference type="Proteomes" id="UP001152799">
    <property type="component" value="Chromosome 8"/>
</dbReference>
<accession>A0A9N9MXA7</accession>
<keyword evidence="2" id="KW-0472">Membrane</keyword>
<feature type="compositionally biased region" description="Basic and acidic residues" evidence="1">
    <location>
        <begin position="512"/>
        <end position="521"/>
    </location>
</feature>
<dbReference type="Pfam" id="PF24664">
    <property type="entry name" value="Monjiviricetes_fusion"/>
    <property type="match status" value="2"/>
</dbReference>
<name>A0A9N9MXA7_9CUCU</name>
<protein>
    <submittedName>
        <fullName evidence="4">Uncharacterized protein</fullName>
    </submittedName>
</protein>
<keyword evidence="5" id="KW-1185">Reference proteome</keyword>
<dbReference type="AlphaFoldDB" id="A0A9N9MXA7"/>
<evidence type="ECO:0000256" key="3">
    <source>
        <dbReference type="SAM" id="SignalP"/>
    </source>
</evidence>
<dbReference type="OrthoDB" id="6765476at2759"/>
<feature type="compositionally biased region" description="Polar residues" evidence="1">
    <location>
        <begin position="474"/>
        <end position="493"/>
    </location>
</feature>
<feature type="signal peptide" evidence="3">
    <location>
        <begin position="1"/>
        <end position="19"/>
    </location>
</feature>
<organism evidence="4 5">
    <name type="scientific">Ceutorhynchus assimilis</name>
    <name type="common">cabbage seed weevil</name>
    <dbReference type="NCBI Taxonomy" id="467358"/>
    <lineage>
        <taxon>Eukaryota</taxon>
        <taxon>Metazoa</taxon>
        <taxon>Ecdysozoa</taxon>
        <taxon>Arthropoda</taxon>
        <taxon>Hexapoda</taxon>
        <taxon>Insecta</taxon>
        <taxon>Pterygota</taxon>
        <taxon>Neoptera</taxon>
        <taxon>Endopterygota</taxon>
        <taxon>Coleoptera</taxon>
        <taxon>Polyphaga</taxon>
        <taxon>Cucujiformia</taxon>
        <taxon>Curculionidae</taxon>
        <taxon>Ceutorhynchinae</taxon>
        <taxon>Ceutorhynchus</taxon>
    </lineage>
</organism>
<proteinExistence type="predicted"/>
<dbReference type="EMBL" id="OU892284">
    <property type="protein sequence ID" value="CAG9772365.1"/>
    <property type="molecule type" value="Genomic_DNA"/>
</dbReference>
<evidence type="ECO:0000256" key="1">
    <source>
        <dbReference type="SAM" id="MobiDB-lite"/>
    </source>
</evidence>
<feature type="transmembrane region" description="Helical" evidence="2">
    <location>
        <begin position="407"/>
        <end position="429"/>
    </location>
</feature>
<keyword evidence="2" id="KW-1133">Transmembrane helix</keyword>
<keyword evidence="2" id="KW-0812">Transmembrane</keyword>
<reference evidence="4" key="1">
    <citation type="submission" date="2022-01" db="EMBL/GenBank/DDBJ databases">
        <authorList>
            <person name="King R."/>
        </authorList>
    </citation>
    <scope>NUCLEOTIDE SEQUENCE</scope>
</reference>
<sequence length="521" mass="59471">MKIIKFVLIFLYYLRTARPEIIAYDCADRATELTKVSLRAVKPCQDPRNFSETNFRRIQLVQKRQYVPIHILTCQVTVQQLIDHCGMYSHRSTVAGGFGKFIQHIEPEQCLKAHRFRQLDLQGMGAGVISKLNVNGTTEELFKVLPTPMVDAKVGVDVLYEGNATLLVLSRNPPNRYVVVETEDTVFALKLTKPEEICAQKAWLTYMMAQVLSKLLYLEIAVKRQMADVIYDSIMKRFHLREKILQNRLAMAKQSPDAVDHYAITHILVEHGTKVECQPLLLVNFKLENNWLEVTPDLKRTPDALELHANDEEDKLSMPSISISPISSNGIYSKEDMESFQQTLLYPNTRKAVTNQVARRIMALDSSDPYYMPNLFSKTEFTNLAHSAAEEVWGFLSKMGNLFSICGFLYTIVCAVSYLASVVSNYFTIKEATVNHPRRRRYLLASLWNTLAHTYLYQLASQRRDRDEEDQKNELNPVSVNATAPQEQSSSSFYPILPKSTAPCSDPNCKLNNEKINPRDP</sequence>
<evidence type="ECO:0000256" key="2">
    <source>
        <dbReference type="SAM" id="Phobius"/>
    </source>
</evidence>
<feature type="chain" id="PRO_5040406889" evidence="3">
    <location>
        <begin position="20"/>
        <end position="521"/>
    </location>
</feature>
<gene>
    <name evidence="4" type="ORF">CEUTPL_LOCUS12778</name>
</gene>
<feature type="region of interest" description="Disordered" evidence="1">
    <location>
        <begin position="462"/>
        <end position="521"/>
    </location>
</feature>
<evidence type="ECO:0000313" key="5">
    <source>
        <dbReference type="Proteomes" id="UP001152799"/>
    </source>
</evidence>
<keyword evidence="3" id="KW-0732">Signal</keyword>
<evidence type="ECO:0000313" key="4">
    <source>
        <dbReference type="EMBL" id="CAG9772365.1"/>
    </source>
</evidence>